<gene>
    <name evidence="1" type="ORF">S12H4_41508</name>
</gene>
<evidence type="ECO:0000313" key="1">
    <source>
        <dbReference type="EMBL" id="GAJ07108.1"/>
    </source>
</evidence>
<reference evidence="1" key="1">
    <citation type="journal article" date="2014" name="Front. Microbiol.">
        <title>High frequency of phylogenetically diverse reductive dehalogenase-homologous genes in deep subseafloor sedimentary metagenomes.</title>
        <authorList>
            <person name="Kawai M."/>
            <person name="Futagami T."/>
            <person name="Toyoda A."/>
            <person name="Takaki Y."/>
            <person name="Nishi S."/>
            <person name="Hori S."/>
            <person name="Arai W."/>
            <person name="Tsubouchi T."/>
            <person name="Morono Y."/>
            <person name="Uchiyama I."/>
            <person name="Ito T."/>
            <person name="Fujiyama A."/>
            <person name="Inagaki F."/>
            <person name="Takami H."/>
        </authorList>
    </citation>
    <scope>NUCLEOTIDE SEQUENCE</scope>
    <source>
        <strain evidence="1">Expedition CK06-06</strain>
    </source>
</reference>
<evidence type="ECO:0008006" key="2">
    <source>
        <dbReference type="Google" id="ProtNLM"/>
    </source>
</evidence>
<name>X1TP62_9ZZZZ</name>
<proteinExistence type="predicted"/>
<sequence length="160" mass="17508">MDGSLSINARIGDSSSRIGTCKLAISDMQVGQLSPLGKLLQVLNLTEPKDFAFDQMFFDSYIRRNDLLVKKLDLSGQAVAFYGPGRMDLKTRNVDLVLIARGRRLATDDPSVLQSLTEGLGRAVVRLEVTGNLYDPKVTRKTLPGIGETLQILGTKPSTR</sequence>
<protein>
    <recommendedName>
        <fullName evidence="2">AsmA-like C-terminal domain-containing protein</fullName>
    </recommendedName>
</protein>
<organism evidence="1">
    <name type="scientific">marine sediment metagenome</name>
    <dbReference type="NCBI Taxonomy" id="412755"/>
    <lineage>
        <taxon>unclassified sequences</taxon>
        <taxon>metagenomes</taxon>
        <taxon>ecological metagenomes</taxon>
    </lineage>
</organism>
<comment type="caution">
    <text evidence="1">The sequence shown here is derived from an EMBL/GenBank/DDBJ whole genome shotgun (WGS) entry which is preliminary data.</text>
</comment>
<accession>X1TP62</accession>
<dbReference type="EMBL" id="BARW01025302">
    <property type="protein sequence ID" value="GAJ07108.1"/>
    <property type="molecule type" value="Genomic_DNA"/>
</dbReference>
<dbReference type="AlphaFoldDB" id="X1TP62"/>